<keyword evidence="2" id="KW-1185">Reference proteome</keyword>
<organism evidence="1 2">
    <name type="scientific">Lymnaea stagnalis</name>
    <name type="common">Great pond snail</name>
    <name type="synonym">Helix stagnalis</name>
    <dbReference type="NCBI Taxonomy" id="6523"/>
    <lineage>
        <taxon>Eukaryota</taxon>
        <taxon>Metazoa</taxon>
        <taxon>Spiralia</taxon>
        <taxon>Lophotrochozoa</taxon>
        <taxon>Mollusca</taxon>
        <taxon>Gastropoda</taxon>
        <taxon>Heterobranchia</taxon>
        <taxon>Euthyneura</taxon>
        <taxon>Panpulmonata</taxon>
        <taxon>Hygrophila</taxon>
        <taxon>Lymnaeoidea</taxon>
        <taxon>Lymnaeidae</taxon>
        <taxon>Lymnaea</taxon>
    </lineage>
</organism>
<dbReference type="Proteomes" id="UP001497497">
    <property type="component" value="Unassembled WGS sequence"/>
</dbReference>
<feature type="non-terminal residue" evidence="1">
    <location>
        <position position="233"/>
    </location>
</feature>
<reference evidence="1 2" key="1">
    <citation type="submission" date="2024-04" db="EMBL/GenBank/DDBJ databases">
        <authorList>
            <consortium name="Genoscope - CEA"/>
            <person name="William W."/>
        </authorList>
    </citation>
    <scope>NUCLEOTIDE SEQUENCE [LARGE SCALE GENOMIC DNA]</scope>
</reference>
<protein>
    <submittedName>
        <fullName evidence="1">Uncharacterized protein</fullName>
    </submittedName>
</protein>
<dbReference type="Gene3D" id="3.30.450.40">
    <property type="match status" value="1"/>
</dbReference>
<dbReference type="AlphaFoldDB" id="A0AAV2IF40"/>
<dbReference type="InterPro" id="IPR029016">
    <property type="entry name" value="GAF-like_dom_sf"/>
</dbReference>
<dbReference type="SUPFAM" id="SSF55781">
    <property type="entry name" value="GAF domain-like"/>
    <property type="match status" value="1"/>
</dbReference>
<name>A0AAV2IF40_LYMST</name>
<comment type="caution">
    <text evidence="1">The sequence shown here is derived from an EMBL/GenBank/DDBJ whole genome shotgun (WGS) entry which is preliminary data.</text>
</comment>
<gene>
    <name evidence="1" type="ORF">GSLYS_00018228001</name>
</gene>
<evidence type="ECO:0000313" key="1">
    <source>
        <dbReference type="EMBL" id="CAL1544745.1"/>
    </source>
</evidence>
<accession>A0AAV2IF40</accession>
<sequence>MFVSRRAADGLLVFSGQKVKDRMSLAKKRKTDDSSDLSPDLVAQYLRQNPEVLDQYVASNVSAERIDKWLQARPVVPYSRHFNSQSHTPTLNGEHTPEKRVALSKWKTRLQTSKGRVLQELSKEFHHTSGKVMVLLELAACVASAIGSDSYTLYSCDPDKKEMIRLSKNEIGEVVFGSKEQIILGTSVAAAVAYSKEPTRLQDLLEVRQPEVLGVSDSTAESLMALPILDDAD</sequence>
<dbReference type="EMBL" id="CAXITT010000642">
    <property type="protein sequence ID" value="CAL1544745.1"/>
    <property type="molecule type" value="Genomic_DNA"/>
</dbReference>
<proteinExistence type="predicted"/>
<evidence type="ECO:0000313" key="2">
    <source>
        <dbReference type="Proteomes" id="UP001497497"/>
    </source>
</evidence>